<dbReference type="InterPro" id="IPR017850">
    <property type="entry name" value="Alkaline_phosphatase_core_sf"/>
</dbReference>
<proteinExistence type="inferred from homology"/>
<evidence type="ECO:0000313" key="6">
    <source>
        <dbReference type="EMBL" id="TWU04405.1"/>
    </source>
</evidence>
<dbReference type="InterPro" id="IPR000917">
    <property type="entry name" value="Sulfatase_N"/>
</dbReference>
<feature type="signal peptide" evidence="4">
    <location>
        <begin position="1"/>
        <end position="21"/>
    </location>
</feature>
<evidence type="ECO:0000256" key="3">
    <source>
        <dbReference type="SAM" id="MobiDB-lite"/>
    </source>
</evidence>
<dbReference type="GO" id="GO:0004065">
    <property type="term" value="F:arylsulfatase activity"/>
    <property type="evidence" value="ECO:0007669"/>
    <property type="project" value="UniProtKB-EC"/>
</dbReference>
<reference evidence="6 7" key="1">
    <citation type="submission" date="2019-02" db="EMBL/GenBank/DDBJ databases">
        <title>Deep-cultivation of Planctomycetes and their phenomic and genomic characterization uncovers novel biology.</title>
        <authorList>
            <person name="Wiegand S."/>
            <person name="Jogler M."/>
            <person name="Boedeker C."/>
            <person name="Pinto D."/>
            <person name="Vollmers J."/>
            <person name="Rivas-Marin E."/>
            <person name="Kohn T."/>
            <person name="Peeters S.H."/>
            <person name="Heuer A."/>
            <person name="Rast P."/>
            <person name="Oberbeckmann S."/>
            <person name="Bunk B."/>
            <person name="Jeske O."/>
            <person name="Meyerdierks A."/>
            <person name="Storesund J.E."/>
            <person name="Kallscheuer N."/>
            <person name="Luecker S."/>
            <person name="Lage O.M."/>
            <person name="Pohl T."/>
            <person name="Merkel B.J."/>
            <person name="Hornburger P."/>
            <person name="Mueller R.-W."/>
            <person name="Bruemmer F."/>
            <person name="Labrenz M."/>
            <person name="Spormann A.M."/>
            <person name="Op Den Camp H."/>
            <person name="Overmann J."/>
            <person name="Amann R."/>
            <person name="Jetten M.S.M."/>
            <person name="Mascher T."/>
            <person name="Medema M.H."/>
            <person name="Devos D.P."/>
            <person name="Kaster A.-K."/>
            <person name="Ovreas L."/>
            <person name="Rohde M."/>
            <person name="Galperin M.Y."/>
            <person name="Jogler C."/>
        </authorList>
    </citation>
    <scope>NUCLEOTIDE SEQUENCE [LARGE SCALE GENOMIC DNA]</scope>
    <source>
        <strain evidence="6 7">Pla52n</strain>
    </source>
</reference>
<organism evidence="6 7">
    <name type="scientific">Stieleria varia</name>
    <dbReference type="NCBI Taxonomy" id="2528005"/>
    <lineage>
        <taxon>Bacteria</taxon>
        <taxon>Pseudomonadati</taxon>
        <taxon>Planctomycetota</taxon>
        <taxon>Planctomycetia</taxon>
        <taxon>Pirellulales</taxon>
        <taxon>Pirellulaceae</taxon>
        <taxon>Stieleria</taxon>
    </lineage>
</organism>
<keyword evidence="7" id="KW-1185">Reference proteome</keyword>
<dbReference type="PANTHER" id="PTHR42693">
    <property type="entry name" value="ARYLSULFATASE FAMILY MEMBER"/>
    <property type="match status" value="1"/>
</dbReference>
<dbReference type="Pfam" id="PF00884">
    <property type="entry name" value="Sulfatase"/>
    <property type="match status" value="1"/>
</dbReference>
<evidence type="ECO:0000256" key="2">
    <source>
        <dbReference type="ARBA" id="ARBA00022801"/>
    </source>
</evidence>
<dbReference type="InterPro" id="IPR013320">
    <property type="entry name" value="ConA-like_dom_sf"/>
</dbReference>
<evidence type="ECO:0000256" key="1">
    <source>
        <dbReference type="ARBA" id="ARBA00008779"/>
    </source>
</evidence>
<sequence precursor="true">MIFRSTLSVAFGLLVLAVASAAEKPNIVYIMSDDMGYSDIECYGGEISTPNLNMLADGGIRYTQFYNTGRCCPTRASLLTGLYPHQAGIGHMMEDRGFDGYRGELNRNCVTIAEALKSAGYRAYLSGKWHVTREVRPKTDADKFNWPLQRGFDRFYGTIHGAGSFFDPNTLTRDNQYISPLADPAYTVAHQSNGTFYYTDAIADQACRFIHEHRIQTGDQPFFLYVSFTAAHWPMHALPKDIAKYTGKYDEGYAAVRNARYRRMLELGLITEDSTVNWPIADEWKETEFWEWDKHNMEVYAAMIDSMDQGIGRIVESLQDTDQFDNTLICFFQDNGGCAENYGRGGNGQPRADAPTLPPLADDYLQPDMQPKQSRDGYPVRTGKGVMAGGADTYIGYGRGWATVSNTPFREYKHYNHEGGISTPLIAHWPQRIKRAGELDSTPGHLVDLMATAVDVGGAEYPAVYHDGKPIKPMEGVSLAPTFDGKSIEQRAIYWEHEGNRAIRVGNDKLVAKGANGPWELYDISKDRSEQNDLSSEMPERAEELAQMWHAYAERANVLPLNPGAKKNAADRNAANREQRRFELVGGADLGGESAPYVVGRPLSVEAQVSVDGDGVVVAQGGTAHGWSLHIRDGRPVFCATIAGKRESMVSESLVMGDCKIRVSVGRKGAAKLFVDDKVVAESAIAWPMTSQPIDGLQVGQDSGGNVDDYESPNPLSGKVTKVVIEL</sequence>
<name>A0A5C6AWK3_9BACT</name>
<dbReference type="SUPFAM" id="SSF49899">
    <property type="entry name" value="Concanavalin A-like lectins/glucanases"/>
    <property type="match status" value="1"/>
</dbReference>
<comment type="caution">
    <text evidence="6">The sequence shown here is derived from an EMBL/GenBank/DDBJ whole genome shotgun (WGS) entry which is preliminary data.</text>
</comment>
<dbReference type="CDD" id="cd16025">
    <property type="entry name" value="PAS_like"/>
    <property type="match status" value="1"/>
</dbReference>
<dbReference type="AlphaFoldDB" id="A0A5C6AWK3"/>
<dbReference type="OrthoDB" id="9783154at2"/>
<dbReference type="PANTHER" id="PTHR42693:SF53">
    <property type="entry name" value="ENDO-4-O-SULFATASE"/>
    <property type="match status" value="1"/>
</dbReference>
<feature type="chain" id="PRO_5022837911" evidence="4">
    <location>
        <begin position="22"/>
        <end position="727"/>
    </location>
</feature>
<dbReference type="SUPFAM" id="SSF53649">
    <property type="entry name" value="Alkaline phosphatase-like"/>
    <property type="match status" value="1"/>
</dbReference>
<evidence type="ECO:0000313" key="7">
    <source>
        <dbReference type="Proteomes" id="UP000320176"/>
    </source>
</evidence>
<dbReference type="InterPro" id="IPR050738">
    <property type="entry name" value="Sulfatase"/>
</dbReference>
<dbReference type="Proteomes" id="UP000320176">
    <property type="component" value="Unassembled WGS sequence"/>
</dbReference>
<evidence type="ECO:0000256" key="4">
    <source>
        <dbReference type="SAM" id="SignalP"/>
    </source>
</evidence>
<feature type="region of interest" description="Disordered" evidence="3">
    <location>
        <begin position="343"/>
        <end position="383"/>
    </location>
</feature>
<gene>
    <name evidence="6" type="primary">atsA_27</name>
    <name evidence="6" type="ORF">Pla52n_24450</name>
</gene>
<comment type="similarity">
    <text evidence="1">Belongs to the sulfatase family.</text>
</comment>
<evidence type="ECO:0000259" key="5">
    <source>
        <dbReference type="Pfam" id="PF00884"/>
    </source>
</evidence>
<dbReference type="EC" id="3.1.6.1" evidence="6"/>
<keyword evidence="2 6" id="KW-0378">Hydrolase</keyword>
<protein>
    <submittedName>
        <fullName evidence="6">Arylsulfatase</fullName>
        <ecNumber evidence="6">3.1.6.1</ecNumber>
    </submittedName>
</protein>
<dbReference type="EMBL" id="SJPN01000003">
    <property type="protein sequence ID" value="TWU04405.1"/>
    <property type="molecule type" value="Genomic_DNA"/>
</dbReference>
<dbReference type="Gene3D" id="3.40.720.10">
    <property type="entry name" value="Alkaline Phosphatase, subunit A"/>
    <property type="match status" value="1"/>
</dbReference>
<feature type="domain" description="Sulfatase N-terminal" evidence="5">
    <location>
        <begin position="25"/>
        <end position="458"/>
    </location>
</feature>
<keyword evidence="4" id="KW-0732">Signal</keyword>
<accession>A0A5C6AWK3</accession>
<dbReference type="RefSeq" id="WP_146519836.1">
    <property type="nucleotide sequence ID" value="NZ_CP151726.1"/>
</dbReference>
<dbReference type="Gene3D" id="3.30.1120.10">
    <property type="match status" value="1"/>
</dbReference>